<dbReference type="RefSeq" id="WP_013408510.1">
    <property type="nucleotide sequence ID" value="NC_014655.1"/>
</dbReference>
<feature type="chain" id="PRO_5003185650" evidence="1">
    <location>
        <begin position="17"/>
        <end position="562"/>
    </location>
</feature>
<dbReference type="AlphaFoldDB" id="E4RQ86"/>
<reference key="1">
    <citation type="submission" date="2010-11" db="EMBL/GenBank/DDBJ databases">
        <title>The complete genome of Leadbetterella byssophila DSM 17132.</title>
        <authorList>
            <consortium name="US DOE Joint Genome Institute (JGI-PGF)"/>
            <person name="Lucas S."/>
            <person name="Copeland A."/>
            <person name="Lapidus A."/>
            <person name="Glavina del Rio T."/>
            <person name="Dalin E."/>
            <person name="Tice H."/>
            <person name="Bruce D."/>
            <person name="Goodwin L."/>
            <person name="Pitluck S."/>
            <person name="Kyrpides N."/>
            <person name="Mavromatis K."/>
            <person name="Ivanova N."/>
            <person name="Teshima H."/>
            <person name="Brettin T."/>
            <person name="Detter J.C."/>
            <person name="Han C."/>
            <person name="Tapia R."/>
            <person name="Land M."/>
            <person name="Hauser L."/>
            <person name="Markowitz V."/>
            <person name="Cheng J.-F."/>
            <person name="Hugenholtz P."/>
            <person name="Woyke T."/>
            <person name="Wu D."/>
            <person name="Tindall B."/>
            <person name="Pomrenke H.G."/>
            <person name="Brambilla E."/>
            <person name="Klenk H.-P."/>
            <person name="Eisen J.A."/>
        </authorList>
    </citation>
    <scope>NUCLEOTIDE SEQUENCE [LARGE SCALE GENOMIC DNA]</scope>
    <source>
        <strain>DSM 17132</strain>
    </source>
</reference>
<feature type="domain" description="Alpha-L-rhamnosidase six-hairpin glycosidase" evidence="2">
    <location>
        <begin position="178"/>
        <end position="452"/>
    </location>
</feature>
<dbReference type="PANTHER" id="PTHR34987">
    <property type="entry name" value="C, PUTATIVE (AFU_ORTHOLOGUE AFUA_3G02880)-RELATED"/>
    <property type="match status" value="1"/>
</dbReference>
<dbReference type="CAZy" id="GH78">
    <property type="family name" value="Glycoside Hydrolase Family 78"/>
</dbReference>
<reference evidence="3 4" key="2">
    <citation type="journal article" date="2011" name="Stand. Genomic Sci.">
        <title>Complete genome sequence of Leadbetterella byssophila type strain (4M15).</title>
        <authorList>
            <person name="Abt B."/>
            <person name="Teshima H."/>
            <person name="Lucas S."/>
            <person name="Lapidus A."/>
            <person name="Del Rio T.G."/>
            <person name="Nolan M."/>
            <person name="Tice H."/>
            <person name="Cheng J.F."/>
            <person name="Pitluck S."/>
            <person name="Liolios K."/>
            <person name="Pagani I."/>
            <person name="Ivanova N."/>
            <person name="Mavromatis K."/>
            <person name="Pati A."/>
            <person name="Tapia R."/>
            <person name="Han C."/>
            <person name="Goodwin L."/>
            <person name="Chen A."/>
            <person name="Palaniappan K."/>
            <person name="Land M."/>
            <person name="Hauser L."/>
            <person name="Chang Y.J."/>
            <person name="Jeffries C.D."/>
            <person name="Rohde M."/>
            <person name="Goker M."/>
            <person name="Tindall B.J."/>
            <person name="Detter J.C."/>
            <person name="Woyke T."/>
            <person name="Bristow J."/>
            <person name="Eisen J.A."/>
            <person name="Markowitz V."/>
            <person name="Hugenholtz P."/>
            <person name="Klenk H.P."/>
            <person name="Kyrpides N.C."/>
        </authorList>
    </citation>
    <scope>NUCLEOTIDE SEQUENCE [LARGE SCALE GENOMIC DNA]</scope>
    <source>
        <strain evidence="4">DSM 17132 / JCM 16389 / KACC 11308 / NBRC 106382 / 4M15</strain>
    </source>
</reference>
<sequence length="562" mass="63497">MRKIILLLLISWAAHAQVRRDETITTYRNAKRIVWQSDQGIEGLSQLLSQNSGQAVLSNEGVVKLKSKKGTLPGFLLDFGQEVHGGLEIVTGMYPGNKPIKLRVRFGESVGEAMSDHGSSATNDHAMRDMEVSVPWLGKIRIGDTGFRFVRIDMLDENQDLYLREVNAAVVMRDLPYLGSFHSSDSMLNQIWQTGAYTVHLNLQDYLWDGIKRDRLVWVGDLHPEVSTVMAVFGDLEVVKKSLDLARKTTPLPEWMNGISTYSMWWLIIQRDWFRQYGDLTYLKEQEDYLKSLLKHLMNKVDADGREKLDGNRFLDWPTSNNKRAVDVGLQAMMIWTLEAGAELCKVLEDVELEKECQNLRNKMLRAKPEFTENKQATALLALAGSLDAKNASRNIIEKGGADGFSTFYGYYMLEAMAKGERVPEALKIIKEYWGGMINMGATSFWEDFDLKWTEGSTRIDEMPVPGKKDIHGDFGDYCYVGYRHSLSHGWASGPTAFLSKYVLGVNVIDKDTVEIKPELGHLSYAEGTYPTSKGILKIRHEKGRDGKVKTTYEAPAGLIVK</sequence>
<dbReference type="InterPro" id="IPR035396">
    <property type="entry name" value="Bac_rhamnosid6H"/>
</dbReference>
<organism evidence="3 4">
    <name type="scientific">Leadbetterella byssophila (strain DSM 17132 / JCM 16389 / KACC 11308 / NBRC 106382 / 4M15)</name>
    <dbReference type="NCBI Taxonomy" id="649349"/>
    <lineage>
        <taxon>Bacteria</taxon>
        <taxon>Pseudomonadati</taxon>
        <taxon>Bacteroidota</taxon>
        <taxon>Cytophagia</taxon>
        <taxon>Cytophagales</taxon>
        <taxon>Leadbetterellaceae</taxon>
        <taxon>Leadbetterella</taxon>
    </lineage>
</organism>
<dbReference type="eggNOG" id="COG3408">
    <property type="taxonomic scope" value="Bacteria"/>
</dbReference>
<keyword evidence="4" id="KW-1185">Reference proteome</keyword>
<dbReference type="Proteomes" id="UP000007435">
    <property type="component" value="Chromosome"/>
</dbReference>
<dbReference type="InterPro" id="IPR012341">
    <property type="entry name" value="6hp_glycosidase-like_sf"/>
</dbReference>
<evidence type="ECO:0000256" key="1">
    <source>
        <dbReference type="SAM" id="SignalP"/>
    </source>
</evidence>
<evidence type="ECO:0000259" key="2">
    <source>
        <dbReference type="Pfam" id="PF17389"/>
    </source>
</evidence>
<name>E4RQ86_LEAB4</name>
<dbReference type="InterPro" id="IPR008928">
    <property type="entry name" value="6-hairpin_glycosidase_sf"/>
</dbReference>
<dbReference type="PANTHER" id="PTHR34987:SF6">
    <property type="entry name" value="ALPHA-L-RHAMNOSIDASE SIX-HAIRPIN GLYCOSIDASE DOMAIN-CONTAINING PROTEIN"/>
    <property type="match status" value="1"/>
</dbReference>
<keyword evidence="1" id="KW-0732">Signal</keyword>
<dbReference type="STRING" id="649349.Lbys_1754"/>
<dbReference type="Gene3D" id="1.50.10.10">
    <property type="match status" value="1"/>
</dbReference>
<gene>
    <name evidence="3" type="ordered locus">Lbys_1754</name>
</gene>
<dbReference type="GO" id="GO:0005975">
    <property type="term" value="P:carbohydrate metabolic process"/>
    <property type="evidence" value="ECO:0007669"/>
    <property type="project" value="InterPro"/>
</dbReference>
<proteinExistence type="predicted"/>
<dbReference type="HOGENOM" id="CLU_459807_0_0_10"/>
<dbReference type="EMBL" id="CP002305">
    <property type="protein sequence ID" value="ADQ17461.1"/>
    <property type="molecule type" value="Genomic_DNA"/>
</dbReference>
<accession>E4RQ86</accession>
<evidence type="ECO:0000313" key="4">
    <source>
        <dbReference type="Proteomes" id="UP000007435"/>
    </source>
</evidence>
<dbReference type="KEGG" id="lby:Lbys_1754"/>
<dbReference type="Gene3D" id="2.60.420.10">
    <property type="entry name" value="Maltose phosphorylase, domain 3"/>
    <property type="match status" value="1"/>
</dbReference>
<dbReference type="OrthoDB" id="9815108at2"/>
<dbReference type="SUPFAM" id="SSF48208">
    <property type="entry name" value="Six-hairpin glycosidases"/>
    <property type="match status" value="1"/>
</dbReference>
<dbReference type="Pfam" id="PF17389">
    <property type="entry name" value="Bac_rhamnosid6H"/>
    <property type="match status" value="1"/>
</dbReference>
<feature type="signal peptide" evidence="1">
    <location>
        <begin position="1"/>
        <end position="16"/>
    </location>
</feature>
<protein>
    <submittedName>
        <fullName evidence="3">Alpha-L-rhamnosidase</fullName>
    </submittedName>
</protein>
<evidence type="ECO:0000313" key="3">
    <source>
        <dbReference type="EMBL" id="ADQ17461.1"/>
    </source>
</evidence>